<comment type="caution">
    <text evidence="1">The sequence shown here is derived from an EMBL/GenBank/DDBJ whole genome shotgun (WGS) entry which is preliminary data.</text>
</comment>
<gene>
    <name evidence="1" type="ORF">QF035_010730</name>
</gene>
<reference evidence="1 2" key="1">
    <citation type="submission" date="2023-07" db="EMBL/GenBank/DDBJ databases">
        <title>Comparative genomics of wheat-associated soil bacteria to identify genetic determinants of phenazine resistance.</title>
        <authorList>
            <person name="Mouncey N."/>
        </authorList>
    </citation>
    <scope>NUCLEOTIDE SEQUENCE [LARGE SCALE GENOMIC DNA]</scope>
    <source>
        <strain evidence="1 2">V2I4</strain>
    </source>
</reference>
<evidence type="ECO:0000313" key="2">
    <source>
        <dbReference type="Proteomes" id="UP001230328"/>
    </source>
</evidence>
<name>A0ABU0TBF5_9ACTN</name>
<sequence length="32" mass="3015">MTAPRLTDALSSLTAGGLTAIGDGCGSPVGKP</sequence>
<dbReference type="Proteomes" id="UP001230328">
    <property type="component" value="Unassembled WGS sequence"/>
</dbReference>
<proteinExistence type="predicted"/>
<dbReference type="EMBL" id="JAUSZI010000002">
    <property type="protein sequence ID" value="MDQ1033148.1"/>
    <property type="molecule type" value="Genomic_DNA"/>
</dbReference>
<protein>
    <submittedName>
        <fullName evidence="1">Uncharacterized protein</fullName>
    </submittedName>
</protein>
<keyword evidence="2" id="KW-1185">Reference proteome</keyword>
<accession>A0ABU0TBF5</accession>
<evidence type="ECO:0000313" key="1">
    <source>
        <dbReference type="EMBL" id="MDQ1033148.1"/>
    </source>
</evidence>
<organism evidence="1 2">
    <name type="scientific">Streptomyces umbrinus</name>
    <dbReference type="NCBI Taxonomy" id="67370"/>
    <lineage>
        <taxon>Bacteria</taxon>
        <taxon>Bacillati</taxon>
        <taxon>Actinomycetota</taxon>
        <taxon>Actinomycetes</taxon>
        <taxon>Kitasatosporales</taxon>
        <taxon>Streptomycetaceae</taxon>
        <taxon>Streptomyces</taxon>
        <taxon>Streptomyces phaeochromogenes group</taxon>
    </lineage>
</organism>